<comment type="similarity">
    <text evidence="1">Belongs to the peptidase A1 family.</text>
</comment>
<feature type="compositionally biased region" description="Low complexity" evidence="2">
    <location>
        <begin position="812"/>
        <end position="827"/>
    </location>
</feature>
<dbReference type="EMBL" id="MU839833">
    <property type="protein sequence ID" value="KAK1755923.1"/>
    <property type="molecule type" value="Genomic_DNA"/>
</dbReference>
<dbReference type="Gene3D" id="2.40.70.10">
    <property type="entry name" value="Acid Proteases"/>
    <property type="match status" value="2"/>
</dbReference>
<feature type="transmembrane region" description="Helical" evidence="3">
    <location>
        <begin position="471"/>
        <end position="491"/>
    </location>
</feature>
<dbReference type="InterPro" id="IPR034164">
    <property type="entry name" value="Pepsin-like_dom"/>
</dbReference>
<evidence type="ECO:0000313" key="7">
    <source>
        <dbReference type="Proteomes" id="UP001239445"/>
    </source>
</evidence>
<feature type="region of interest" description="Disordered" evidence="2">
    <location>
        <begin position="608"/>
        <end position="681"/>
    </location>
</feature>
<feature type="compositionally biased region" description="Basic and acidic residues" evidence="2">
    <location>
        <begin position="850"/>
        <end position="868"/>
    </location>
</feature>
<comment type="caution">
    <text evidence="6">The sequence shown here is derived from an EMBL/GenBank/DDBJ whole genome shotgun (WGS) entry which is preliminary data.</text>
</comment>
<evidence type="ECO:0000256" key="1">
    <source>
        <dbReference type="ARBA" id="ARBA00007447"/>
    </source>
</evidence>
<keyword evidence="7" id="KW-1185">Reference proteome</keyword>
<dbReference type="InterPro" id="IPR001461">
    <property type="entry name" value="Aspartic_peptidase_A1"/>
</dbReference>
<name>A0AAJ0FA17_9PEZI</name>
<dbReference type="InterPro" id="IPR033121">
    <property type="entry name" value="PEPTIDASE_A1"/>
</dbReference>
<keyword evidence="3" id="KW-1133">Transmembrane helix</keyword>
<keyword evidence="3" id="KW-0812">Transmembrane</keyword>
<feature type="compositionally biased region" description="Pro residues" evidence="2">
    <location>
        <begin position="767"/>
        <end position="785"/>
    </location>
</feature>
<keyword evidence="3" id="KW-0472">Membrane</keyword>
<feature type="domain" description="Peptidase A1" evidence="5">
    <location>
        <begin position="53"/>
        <end position="425"/>
    </location>
</feature>
<protein>
    <submittedName>
        <fullName evidence="6">Aspartic peptidase domain-containing protein</fullName>
    </submittedName>
</protein>
<keyword evidence="4" id="KW-0732">Signal</keyword>
<dbReference type="CDD" id="cd05471">
    <property type="entry name" value="pepsin_like"/>
    <property type="match status" value="1"/>
</dbReference>
<evidence type="ECO:0000256" key="3">
    <source>
        <dbReference type="SAM" id="Phobius"/>
    </source>
</evidence>
<feature type="chain" id="PRO_5042466285" evidence="4">
    <location>
        <begin position="24"/>
        <end position="888"/>
    </location>
</feature>
<dbReference type="SUPFAM" id="SSF50630">
    <property type="entry name" value="Acid proteases"/>
    <property type="match status" value="1"/>
</dbReference>
<gene>
    <name evidence="6" type="ORF">QBC47DRAFT_381644</name>
</gene>
<sequence>MRLPFLVAAVVCNLLLSVLPVAADELESTDSSNLNALWIPPSSLWYGIDGRWSNFQFQLGTPLQTVYLTVATALSEIWVVQNFGCSPIQLCITARGGVFDISASSSWRSLGSWQLGLNYTGIQGNGDYGLETTTFFNPNTRETAQVDNVLIGAINDTNYYQGFIGVGVTPGRFGSNVTLPYISQLAQTYGTIHSHSYGYTAGAFYRDKGTKDGTPASLVLGGYDTLRFVPHRTQFPLDPLSRLPVVQLRGVTATVPSLDKAPSNWTSTSQTLVAMNDSIKAIIDTSTPYLWLPTEVCDRFARALNLTWRDDLGVYVYSDGPQYTRFLSDDSLSLTFTLSGYDNVDDFGQPLNVPGVVNITLPSAAFAQVLRYPFKNIQFGDSGVPYFPLKRSTKDVNDNQYIIGRAFMQEAYIITRYDTTSFSLHQALFPNDAYRNYSVRGIDTPPGSTTYPKYAGPTSDDSGKLGTGQTVGIVLSAFATGSVLGFILWCCCRRRKRKAKAAQETPEENKEDTQSIDSLPRSPVKRMFTMIIGRKRSKKPIAHEVSGDGAQPVEVGADAQHQVFELPVPPEPVELDTTDNMDDHTEIGESSQGLSAYEIARRKLERQMLGPVPTYSPTATATEQSMQEKSMQDVSPVAHYRPSDDPSPVSSPTYANTNSLPDSLPSPLSPHPDWQTRMFDLPSPMTVAPAHLPLSTRSIRSNSNRSPISPHSPHSPQTFAPSSISGSGSDGVSPTSPIGSLRLPPTPTVQRTPIDPSRVICLGPLPENVPLPNQQPPVPPIPPIPQIVTPDGRAVGPRRQPRIGVRTDEAGLRQSRGSRGSSDSLGSNFTVEEEQRLRVDELSSQSSTRARTDNDFPRSPRSMERIETGCELVHVPQVADKRYSWEEK</sequence>
<dbReference type="PRINTS" id="PR00792">
    <property type="entry name" value="PEPSIN"/>
</dbReference>
<dbReference type="GO" id="GO:0006508">
    <property type="term" value="P:proteolysis"/>
    <property type="evidence" value="ECO:0007669"/>
    <property type="project" value="InterPro"/>
</dbReference>
<evidence type="ECO:0000256" key="4">
    <source>
        <dbReference type="SAM" id="SignalP"/>
    </source>
</evidence>
<reference evidence="6" key="1">
    <citation type="submission" date="2023-06" db="EMBL/GenBank/DDBJ databases">
        <title>Genome-scale phylogeny and comparative genomics of the fungal order Sordariales.</title>
        <authorList>
            <consortium name="Lawrence Berkeley National Laboratory"/>
            <person name="Hensen N."/>
            <person name="Bonometti L."/>
            <person name="Westerberg I."/>
            <person name="Brannstrom I.O."/>
            <person name="Guillou S."/>
            <person name="Cros-Aarteil S."/>
            <person name="Calhoun S."/>
            <person name="Haridas S."/>
            <person name="Kuo A."/>
            <person name="Mondo S."/>
            <person name="Pangilinan J."/>
            <person name="Riley R."/>
            <person name="Labutti K."/>
            <person name="Andreopoulos B."/>
            <person name="Lipzen A."/>
            <person name="Chen C."/>
            <person name="Yanf M."/>
            <person name="Daum C."/>
            <person name="Ng V."/>
            <person name="Clum A."/>
            <person name="Steindorff A."/>
            <person name="Ohm R."/>
            <person name="Martin F."/>
            <person name="Silar P."/>
            <person name="Natvig D."/>
            <person name="Lalanne C."/>
            <person name="Gautier V."/>
            <person name="Ament-Velasquez S.L."/>
            <person name="Kruys A."/>
            <person name="Hutchinson M.I."/>
            <person name="Powell A.J."/>
            <person name="Barry K."/>
            <person name="Miller A.N."/>
            <person name="Grigoriev I.V."/>
            <person name="Debuchy R."/>
            <person name="Gladieux P."/>
            <person name="Thoren M.H."/>
            <person name="Johannesson H."/>
        </authorList>
    </citation>
    <scope>NUCLEOTIDE SEQUENCE</scope>
    <source>
        <strain evidence="6">PSN4</strain>
    </source>
</reference>
<organism evidence="6 7">
    <name type="scientific">Echria macrotheca</name>
    <dbReference type="NCBI Taxonomy" id="438768"/>
    <lineage>
        <taxon>Eukaryota</taxon>
        <taxon>Fungi</taxon>
        <taxon>Dikarya</taxon>
        <taxon>Ascomycota</taxon>
        <taxon>Pezizomycotina</taxon>
        <taxon>Sordariomycetes</taxon>
        <taxon>Sordariomycetidae</taxon>
        <taxon>Sordariales</taxon>
        <taxon>Schizotheciaceae</taxon>
        <taxon>Echria</taxon>
    </lineage>
</organism>
<evidence type="ECO:0000313" key="6">
    <source>
        <dbReference type="EMBL" id="KAK1755923.1"/>
    </source>
</evidence>
<feature type="region of interest" description="Disordered" evidence="2">
    <location>
        <begin position="697"/>
        <end position="868"/>
    </location>
</feature>
<dbReference type="Proteomes" id="UP001239445">
    <property type="component" value="Unassembled WGS sequence"/>
</dbReference>
<dbReference type="Pfam" id="PF00026">
    <property type="entry name" value="Asp"/>
    <property type="match status" value="1"/>
</dbReference>
<feature type="compositionally biased region" description="Polar residues" evidence="2">
    <location>
        <begin position="615"/>
        <end position="633"/>
    </location>
</feature>
<feature type="signal peptide" evidence="4">
    <location>
        <begin position="1"/>
        <end position="23"/>
    </location>
</feature>
<dbReference type="AlphaFoldDB" id="A0AAJ0FA17"/>
<dbReference type="GO" id="GO:0004190">
    <property type="term" value="F:aspartic-type endopeptidase activity"/>
    <property type="evidence" value="ECO:0007669"/>
    <property type="project" value="InterPro"/>
</dbReference>
<feature type="region of interest" description="Disordered" evidence="2">
    <location>
        <begin position="500"/>
        <end position="520"/>
    </location>
</feature>
<evidence type="ECO:0000256" key="2">
    <source>
        <dbReference type="SAM" id="MobiDB-lite"/>
    </source>
</evidence>
<evidence type="ECO:0000259" key="5">
    <source>
        <dbReference type="PROSITE" id="PS51767"/>
    </source>
</evidence>
<dbReference type="InterPro" id="IPR021109">
    <property type="entry name" value="Peptidase_aspartic_dom_sf"/>
</dbReference>
<dbReference type="PROSITE" id="PS51767">
    <property type="entry name" value="PEPTIDASE_A1"/>
    <property type="match status" value="1"/>
</dbReference>
<feature type="compositionally biased region" description="Low complexity" evidence="2">
    <location>
        <begin position="698"/>
        <end position="733"/>
    </location>
</feature>
<proteinExistence type="inferred from homology"/>
<accession>A0AAJ0FA17</accession>